<name>A0A401NMK6_SCYTO</name>
<dbReference type="EMBL" id="BFAA01000001">
    <property type="protein sequence ID" value="GCB62128.1"/>
    <property type="molecule type" value="Genomic_DNA"/>
</dbReference>
<protein>
    <submittedName>
        <fullName evidence="1">Uncharacterized protein</fullName>
    </submittedName>
</protein>
<organism evidence="1 2">
    <name type="scientific">Scyliorhinus torazame</name>
    <name type="common">Cloudy catshark</name>
    <name type="synonym">Catulus torazame</name>
    <dbReference type="NCBI Taxonomy" id="75743"/>
    <lineage>
        <taxon>Eukaryota</taxon>
        <taxon>Metazoa</taxon>
        <taxon>Chordata</taxon>
        <taxon>Craniata</taxon>
        <taxon>Vertebrata</taxon>
        <taxon>Chondrichthyes</taxon>
        <taxon>Elasmobranchii</taxon>
        <taxon>Galeomorphii</taxon>
        <taxon>Galeoidea</taxon>
        <taxon>Carcharhiniformes</taxon>
        <taxon>Scyliorhinidae</taxon>
        <taxon>Scyliorhinus</taxon>
    </lineage>
</organism>
<dbReference type="AlphaFoldDB" id="A0A401NMK6"/>
<evidence type="ECO:0000313" key="2">
    <source>
        <dbReference type="Proteomes" id="UP000288216"/>
    </source>
</evidence>
<sequence length="74" mass="8346">MCSTSVKDKSAIRFKRFCFEVGPVLEHKLTLIVLQLPHLFDDNSSCLWSLKLNVALEHDALSSLMGIRKDISKA</sequence>
<reference evidence="1 2" key="1">
    <citation type="journal article" date="2018" name="Nat. Ecol. Evol.">
        <title>Shark genomes provide insights into elasmobranch evolution and the origin of vertebrates.</title>
        <authorList>
            <person name="Hara Y"/>
            <person name="Yamaguchi K"/>
            <person name="Onimaru K"/>
            <person name="Kadota M"/>
            <person name="Koyanagi M"/>
            <person name="Keeley SD"/>
            <person name="Tatsumi K"/>
            <person name="Tanaka K"/>
            <person name="Motone F"/>
            <person name="Kageyama Y"/>
            <person name="Nozu R"/>
            <person name="Adachi N"/>
            <person name="Nishimura O"/>
            <person name="Nakagawa R"/>
            <person name="Tanegashima C"/>
            <person name="Kiyatake I"/>
            <person name="Matsumoto R"/>
            <person name="Murakumo K"/>
            <person name="Nishida K"/>
            <person name="Terakita A"/>
            <person name="Kuratani S"/>
            <person name="Sato K"/>
            <person name="Hyodo S Kuraku.S."/>
        </authorList>
    </citation>
    <scope>NUCLEOTIDE SEQUENCE [LARGE SCALE GENOMIC DNA]</scope>
</reference>
<keyword evidence="2" id="KW-1185">Reference proteome</keyword>
<comment type="caution">
    <text evidence="1">The sequence shown here is derived from an EMBL/GenBank/DDBJ whole genome shotgun (WGS) entry which is preliminary data.</text>
</comment>
<gene>
    <name evidence="1" type="ORF">scyTo_0000012</name>
</gene>
<evidence type="ECO:0000313" key="1">
    <source>
        <dbReference type="EMBL" id="GCB62128.1"/>
    </source>
</evidence>
<dbReference type="Proteomes" id="UP000288216">
    <property type="component" value="Unassembled WGS sequence"/>
</dbReference>
<accession>A0A401NMK6</accession>
<proteinExistence type="predicted"/>